<keyword evidence="1" id="KW-1133">Transmembrane helix</keyword>
<organism evidence="2 3">
    <name type="scientific">Gordonia bronchialis (strain ATCC 25592 / DSM 43247 / BCRC 13721 / JCM 3198 / KCTC 3076 / NBRC 16047 / NCTC 10667)</name>
    <name type="common">Rhodococcus bronchialis</name>
    <dbReference type="NCBI Taxonomy" id="526226"/>
    <lineage>
        <taxon>Bacteria</taxon>
        <taxon>Bacillati</taxon>
        <taxon>Actinomycetota</taxon>
        <taxon>Actinomycetes</taxon>
        <taxon>Mycobacteriales</taxon>
        <taxon>Gordoniaceae</taxon>
        <taxon>Gordonia</taxon>
    </lineage>
</organism>
<dbReference type="EMBL" id="CP001802">
    <property type="protein sequence ID" value="ACY22880.1"/>
    <property type="molecule type" value="Genomic_DNA"/>
</dbReference>
<feature type="transmembrane region" description="Helical" evidence="1">
    <location>
        <begin position="200"/>
        <end position="218"/>
    </location>
</feature>
<reference evidence="3" key="1">
    <citation type="submission" date="2009-10" db="EMBL/GenBank/DDBJ databases">
        <title>The complete chromosome of Gordonia bronchialis DSM 43247.</title>
        <authorList>
            <consortium name="US DOE Joint Genome Institute (JGI-PGF)"/>
            <person name="Lucas S."/>
            <person name="Copeland A."/>
            <person name="Lapidus A."/>
            <person name="Glavina del Rio T."/>
            <person name="Dalin E."/>
            <person name="Tice H."/>
            <person name="Bruce D."/>
            <person name="Goodwin L."/>
            <person name="Pitluck S."/>
            <person name="Kyrpides N."/>
            <person name="Mavromatis K."/>
            <person name="Ivanova N."/>
            <person name="Ovchinnikova G."/>
            <person name="Saunders E."/>
            <person name="Brettin T."/>
            <person name="Detter J.C."/>
            <person name="Han C."/>
            <person name="Larimer F."/>
            <person name="Land M."/>
            <person name="Hauser L."/>
            <person name="Markowitz V."/>
            <person name="Cheng J.-F."/>
            <person name="Hugenholtz P."/>
            <person name="Woyke T."/>
            <person name="Wu D."/>
            <person name="Jando M."/>
            <person name="Schneider S."/>
            <person name="Goeker M."/>
            <person name="Klenk H.-P."/>
            <person name="Eisen J.A."/>
        </authorList>
    </citation>
    <scope>NUCLEOTIDE SEQUENCE [LARGE SCALE GENOMIC DNA]</scope>
    <source>
        <strain evidence="3">ATCC 25592 / DSM 43247 / BCRC 13721 / JCM 3198 / KCTC 3076 / NBRC 16047 / NCTC 10667</strain>
    </source>
</reference>
<accession>D0L2H7</accession>
<evidence type="ECO:0000256" key="1">
    <source>
        <dbReference type="SAM" id="Phobius"/>
    </source>
</evidence>
<dbReference type="OrthoDB" id="572497at2"/>
<dbReference type="eggNOG" id="COG3305">
    <property type="taxonomic scope" value="Bacteria"/>
</dbReference>
<feature type="transmembrane region" description="Helical" evidence="1">
    <location>
        <begin position="177"/>
        <end position="194"/>
    </location>
</feature>
<reference evidence="2 3" key="2">
    <citation type="journal article" date="2010" name="Stand. Genomic Sci.">
        <title>Complete genome sequence of Gordonia bronchialis type strain (3410).</title>
        <authorList>
            <person name="Ivanova N."/>
            <person name="Sikorski J."/>
            <person name="Jando M."/>
            <person name="Lapidus A."/>
            <person name="Nolan M."/>
            <person name="Lucas S."/>
            <person name="Del Rio T.G."/>
            <person name="Tice H."/>
            <person name="Copeland A."/>
            <person name="Cheng J.F."/>
            <person name="Chen F."/>
            <person name="Bruce D."/>
            <person name="Goodwin L."/>
            <person name="Pitluck S."/>
            <person name="Mavromatis K."/>
            <person name="Ovchinnikova G."/>
            <person name="Pati A."/>
            <person name="Chen A."/>
            <person name="Palaniappan K."/>
            <person name="Land M."/>
            <person name="Hauser L."/>
            <person name="Chang Y.J."/>
            <person name="Jeffries C.D."/>
            <person name="Chain P."/>
            <person name="Saunders E."/>
            <person name="Han C."/>
            <person name="Detter J.C."/>
            <person name="Brettin T."/>
            <person name="Rohde M."/>
            <person name="Goker M."/>
            <person name="Bristow J."/>
            <person name="Eisen J.A."/>
            <person name="Markowitz V."/>
            <person name="Hugenholtz P."/>
            <person name="Klenk H.P."/>
            <person name="Kyrpides N.C."/>
        </authorList>
    </citation>
    <scope>NUCLEOTIDE SEQUENCE [LARGE SCALE GENOMIC DNA]</scope>
    <source>
        <strain evidence="3">ATCC 25592 / DSM 43247 / BCRC 13721 / JCM 3198 / KCTC 3076 / NBRC 16047 / NCTC 10667</strain>
    </source>
</reference>
<keyword evidence="3" id="KW-1185">Reference proteome</keyword>
<keyword evidence="1" id="KW-0472">Membrane</keyword>
<evidence type="ECO:0000313" key="2">
    <source>
        <dbReference type="EMBL" id="ACY22880.1"/>
    </source>
</evidence>
<sequence>MNWELLSCGLRGHETYAPDEAALAARLHVDTPAGESWRCLRCGTFVPGEPRRSGPADHAPEVPRGALLRDLVIMRLLAAERAVRGLFLLAARIIVISLRHRQESIRTKFESEMPLLRPLADQIGWNIDDSKVVEWIERSFSLSSTTIVWVGTALIAYAASQFIEAGGLWFMRRWGEYFAVIVTTLFLPIEIYELTERVTVVRILLLAVNLAAVVWLIWSKRLFGVRGGGDAYHAEHHAESLLTVERAAVYGPN</sequence>
<protein>
    <recommendedName>
        <fullName evidence="4">DUF2127 domain-containing protein</fullName>
    </recommendedName>
</protein>
<dbReference type="HOGENOM" id="CLU_093816_0_0_11"/>
<name>D0L2H7_GORB4</name>
<gene>
    <name evidence="2" type="ordered locus">Gbro_3696</name>
</gene>
<dbReference type="AlphaFoldDB" id="D0L2H7"/>
<proteinExistence type="predicted"/>
<feature type="transmembrane region" description="Helical" evidence="1">
    <location>
        <begin position="147"/>
        <end position="170"/>
    </location>
</feature>
<dbReference type="RefSeq" id="WP_012835387.1">
    <property type="nucleotide sequence ID" value="NC_013441.1"/>
</dbReference>
<dbReference type="InterPro" id="IPR021125">
    <property type="entry name" value="DUF2127"/>
</dbReference>
<dbReference type="STRING" id="526226.Gbro_3696"/>
<dbReference type="Proteomes" id="UP000001219">
    <property type="component" value="Chromosome"/>
</dbReference>
<evidence type="ECO:0008006" key="4">
    <source>
        <dbReference type="Google" id="ProtNLM"/>
    </source>
</evidence>
<dbReference type="KEGG" id="gbr:Gbro_3696"/>
<evidence type="ECO:0000313" key="3">
    <source>
        <dbReference type="Proteomes" id="UP000001219"/>
    </source>
</evidence>
<keyword evidence="1" id="KW-0812">Transmembrane</keyword>
<dbReference type="Pfam" id="PF09900">
    <property type="entry name" value="DUF2127"/>
    <property type="match status" value="1"/>
</dbReference>